<dbReference type="NCBIfam" id="NF004046">
    <property type="entry name" value="PRK05563.1"/>
    <property type="match status" value="1"/>
</dbReference>
<dbReference type="GO" id="GO:0009360">
    <property type="term" value="C:DNA polymerase III complex"/>
    <property type="evidence" value="ECO:0007669"/>
    <property type="project" value="InterPro"/>
</dbReference>
<keyword evidence="9" id="KW-0067">ATP-binding</keyword>
<dbReference type="GO" id="GO:0003677">
    <property type="term" value="F:DNA binding"/>
    <property type="evidence" value="ECO:0007669"/>
    <property type="project" value="InterPro"/>
</dbReference>
<dbReference type="Gene3D" id="3.40.50.300">
    <property type="entry name" value="P-loop containing nucleotide triphosphate hydrolases"/>
    <property type="match status" value="1"/>
</dbReference>
<evidence type="ECO:0000256" key="3">
    <source>
        <dbReference type="ARBA" id="ARBA00022679"/>
    </source>
</evidence>
<comment type="caution">
    <text evidence="14">The sequence shown here is derived from an EMBL/GenBank/DDBJ whole genome shotgun (WGS) entry which is preliminary data.</text>
</comment>
<dbReference type="InterPro" id="IPR050238">
    <property type="entry name" value="DNA_Rep/Repair_Clamp_Loader"/>
</dbReference>
<gene>
    <name evidence="14" type="primary">dnaX</name>
    <name evidence="14" type="ORF">GMD11_05105</name>
    <name evidence="15" type="ORF">GMD18_04750</name>
</gene>
<keyword evidence="8" id="KW-0862">Zinc</keyword>
<dbReference type="Pfam" id="PF12169">
    <property type="entry name" value="DNA_pol3_gamma3"/>
    <property type="match status" value="1"/>
</dbReference>
<evidence type="ECO:0000256" key="10">
    <source>
        <dbReference type="ARBA" id="ARBA00022932"/>
    </source>
</evidence>
<dbReference type="OrthoDB" id="9810148at2"/>
<keyword evidence="10" id="KW-0239">DNA-directed DNA polymerase</keyword>
<dbReference type="PANTHER" id="PTHR11669:SF0">
    <property type="entry name" value="PROTEIN STICHEL-LIKE 2"/>
    <property type="match status" value="1"/>
</dbReference>
<dbReference type="PANTHER" id="PTHR11669">
    <property type="entry name" value="REPLICATION FACTOR C / DNA POLYMERASE III GAMMA-TAU SUBUNIT"/>
    <property type="match status" value="1"/>
</dbReference>
<dbReference type="PRINTS" id="PR00300">
    <property type="entry name" value="CLPPROTEASEA"/>
</dbReference>
<evidence type="ECO:0000256" key="9">
    <source>
        <dbReference type="ARBA" id="ARBA00022840"/>
    </source>
</evidence>
<evidence type="ECO:0000313" key="15">
    <source>
        <dbReference type="EMBL" id="MTU03710.1"/>
    </source>
</evidence>
<dbReference type="InterPro" id="IPR008921">
    <property type="entry name" value="DNA_pol3_clamp-load_cplx_C"/>
</dbReference>
<name>A0A3G9GR08_9FIRM</name>
<organism evidence="14 17">
    <name type="scientific">Phascolarctobacterium faecium</name>
    <dbReference type="NCBI Taxonomy" id="33025"/>
    <lineage>
        <taxon>Bacteria</taxon>
        <taxon>Bacillati</taxon>
        <taxon>Bacillota</taxon>
        <taxon>Negativicutes</taxon>
        <taxon>Acidaminococcales</taxon>
        <taxon>Acidaminococcaceae</taxon>
        <taxon>Phascolarctobacterium</taxon>
    </lineage>
</organism>
<keyword evidence="7" id="KW-0547">Nucleotide-binding</keyword>
<evidence type="ECO:0000256" key="2">
    <source>
        <dbReference type="ARBA" id="ARBA00012417"/>
    </source>
</evidence>
<proteinExistence type="inferred from homology"/>
<evidence type="ECO:0000256" key="5">
    <source>
        <dbReference type="ARBA" id="ARBA00022705"/>
    </source>
</evidence>
<dbReference type="Proteomes" id="UP000443070">
    <property type="component" value="Unassembled WGS sequence"/>
</dbReference>
<evidence type="ECO:0000259" key="13">
    <source>
        <dbReference type="SMART" id="SM00382"/>
    </source>
</evidence>
<keyword evidence="6" id="KW-0479">Metal-binding</keyword>
<dbReference type="GO" id="GO:0005524">
    <property type="term" value="F:ATP binding"/>
    <property type="evidence" value="ECO:0007669"/>
    <property type="project" value="UniProtKB-KW"/>
</dbReference>
<dbReference type="CDD" id="cd18137">
    <property type="entry name" value="HLD_clamp_pol_III_gamma_tau"/>
    <property type="match status" value="1"/>
</dbReference>
<reference evidence="16 17" key="1">
    <citation type="journal article" date="2019" name="Nat. Med.">
        <title>A library of human gut bacterial isolates paired with longitudinal multiomics data enables mechanistic microbiome research.</title>
        <authorList>
            <person name="Poyet M."/>
            <person name="Groussin M."/>
            <person name="Gibbons S.M."/>
            <person name="Avila-Pacheco J."/>
            <person name="Jiang X."/>
            <person name="Kearney S.M."/>
            <person name="Perrotta A.R."/>
            <person name="Berdy B."/>
            <person name="Zhao S."/>
            <person name="Lieberman T.D."/>
            <person name="Swanson P.K."/>
            <person name="Smith M."/>
            <person name="Roesemann S."/>
            <person name="Alexander J.E."/>
            <person name="Rich S.A."/>
            <person name="Livny J."/>
            <person name="Vlamakis H."/>
            <person name="Clish C."/>
            <person name="Bullock K."/>
            <person name="Deik A."/>
            <person name="Scott J."/>
            <person name="Pierce K.A."/>
            <person name="Xavier R.J."/>
            <person name="Alm E.J."/>
        </authorList>
    </citation>
    <scope>NUCLEOTIDE SEQUENCE [LARGE SCALE GENOMIC DNA]</scope>
    <source>
        <strain evidence="14 17">BIOML-A13</strain>
        <strain evidence="15 16">BIOML-A3</strain>
    </source>
</reference>
<evidence type="ECO:0000256" key="12">
    <source>
        <dbReference type="SAM" id="MobiDB-lite"/>
    </source>
</evidence>
<dbReference type="NCBIfam" id="TIGR02397">
    <property type="entry name" value="dnaX_nterm"/>
    <property type="match status" value="1"/>
</dbReference>
<dbReference type="Proteomes" id="UP000484547">
    <property type="component" value="Unassembled WGS sequence"/>
</dbReference>
<dbReference type="Pfam" id="PF22608">
    <property type="entry name" value="DNAX_ATPase_lid"/>
    <property type="match status" value="1"/>
</dbReference>
<dbReference type="RefSeq" id="WP_113077478.1">
    <property type="nucleotide sequence ID" value="NZ_AP019004.1"/>
</dbReference>
<feature type="domain" description="AAA+ ATPase" evidence="13">
    <location>
        <begin position="37"/>
        <end position="179"/>
    </location>
</feature>
<dbReference type="AlphaFoldDB" id="A0A3G9GR08"/>
<protein>
    <recommendedName>
        <fullName evidence="2">DNA-directed DNA polymerase</fullName>
        <ecNumber evidence="2">2.7.7.7</ecNumber>
    </recommendedName>
</protein>
<dbReference type="InterPro" id="IPR001270">
    <property type="entry name" value="ClpA/B"/>
</dbReference>
<evidence type="ECO:0000256" key="6">
    <source>
        <dbReference type="ARBA" id="ARBA00022723"/>
    </source>
</evidence>
<evidence type="ECO:0000256" key="4">
    <source>
        <dbReference type="ARBA" id="ARBA00022695"/>
    </source>
</evidence>
<sequence>MAYVALYRRWRPQGFDALVGQDAVRIALSNALTTGRIAHAYLFAGPRGTGKTSTAKILAKALNCEQGPTANPCNECANCQRINDGSSMDVFEIDAASNRGIDEIRDLREKVMFAPVNGRYKVYIIDEVHMLTTEAFNALLKTLEEPPAHIVFILATTEPHKIPATIHSRCQRFDFKRVTNEDIAKRLREVADGSEIRADDEALKLIAIQSDGGMRDALSLLDQCGVMADTVTAETVRNVLGIVGREALRELVRAIGRQDLSAALQLLNRLAEQGKDVRQILTELAEYLRAVLLYKASPGYHEIYLTDTEEAISELAPLFGSDRLMAAEERLHQAMGELRFSARGRITAELCLFDLCRIEGSTIAALMARVEQLEHQVRSGVPLGAANSRTQIKPEPEEKQAAAVAAPAASRVKKAPAVSAVQAPAAEPEPAAAVKAETEPKPVSEEAAAATTLEYSGDWTEGEDLWNQALEILKNEKKQSMVACAAGGYVTGYENGVLTVGFKNKFMCVRMNDPDYKKAFEEVLLRLARQSVRLECITAAKPAAAKPKAAPKQPPAEDVEPAVKAALDAFGGTLQKL</sequence>
<evidence type="ECO:0000313" key="14">
    <source>
        <dbReference type="EMBL" id="MTT75648.1"/>
    </source>
</evidence>
<evidence type="ECO:0000256" key="7">
    <source>
        <dbReference type="ARBA" id="ARBA00022741"/>
    </source>
</evidence>
<keyword evidence="16" id="KW-1185">Reference proteome</keyword>
<dbReference type="Gene3D" id="1.10.8.60">
    <property type="match status" value="1"/>
</dbReference>
<evidence type="ECO:0000256" key="1">
    <source>
        <dbReference type="ARBA" id="ARBA00006360"/>
    </source>
</evidence>
<dbReference type="GeneID" id="49405866"/>
<comment type="similarity">
    <text evidence="1">Belongs to the DnaX/STICHEL family.</text>
</comment>
<dbReference type="EMBL" id="WNBM01000002">
    <property type="protein sequence ID" value="MTT75648.1"/>
    <property type="molecule type" value="Genomic_DNA"/>
</dbReference>
<dbReference type="CDD" id="cd00009">
    <property type="entry name" value="AAA"/>
    <property type="match status" value="1"/>
</dbReference>
<dbReference type="SMART" id="SM00382">
    <property type="entry name" value="AAA"/>
    <property type="match status" value="1"/>
</dbReference>
<keyword evidence="5" id="KW-0235">DNA replication</keyword>
<accession>A0A3G9GR08</accession>
<dbReference type="Gene3D" id="1.20.272.10">
    <property type="match status" value="1"/>
</dbReference>
<dbReference type="EMBL" id="WNBW01000002">
    <property type="protein sequence ID" value="MTU03710.1"/>
    <property type="molecule type" value="Genomic_DNA"/>
</dbReference>
<keyword evidence="4 14" id="KW-0548">Nucleotidyltransferase</keyword>
<feature type="compositionally biased region" description="Low complexity" evidence="12">
    <location>
        <begin position="420"/>
        <end position="435"/>
    </location>
</feature>
<comment type="catalytic activity">
    <reaction evidence="11">
        <text>DNA(n) + a 2'-deoxyribonucleoside 5'-triphosphate = DNA(n+1) + diphosphate</text>
        <dbReference type="Rhea" id="RHEA:22508"/>
        <dbReference type="Rhea" id="RHEA-COMP:17339"/>
        <dbReference type="Rhea" id="RHEA-COMP:17340"/>
        <dbReference type="ChEBI" id="CHEBI:33019"/>
        <dbReference type="ChEBI" id="CHEBI:61560"/>
        <dbReference type="ChEBI" id="CHEBI:173112"/>
        <dbReference type="EC" id="2.7.7.7"/>
    </reaction>
</comment>
<dbReference type="GO" id="GO:0006261">
    <property type="term" value="P:DNA-templated DNA replication"/>
    <property type="evidence" value="ECO:0007669"/>
    <property type="project" value="TreeGrafter"/>
</dbReference>
<dbReference type="GO" id="GO:0003887">
    <property type="term" value="F:DNA-directed DNA polymerase activity"/>
    <property type="evidence" value="ECO:0007669"/>
    <property type="project" value="UniProtKB-KW"/>
</dbReference>
<evidence type="ECO:0000256" key="8">
    <source>
        <dbReference type="ARBA" id="ARBA00022833"/>
    </source>
</evidence>
<feature type="region of interest" description="Disordered" evidence="12">
    <location>
        <begin position="420"/>
        <end position="447"/>
    </location>
</feature>
<evidence type="ECO:0000256" key="11">
    <source>
        <dbReference type="ARBA" id="ARBA00049244"/>
    </source>
</evidence>
<dbReference type="FunFam" id="3.40.50.300:FF:000014">
    <property type="entry name" value="DNA polymerase III subunit gamma/tau"/>
    <property type="match status" value="1"/>
</dbReference>
<evidence type="ECO:0000313" key="17">
    <source>
        <dbReference type="Proteomes" id="UP000484547"/>
    </source>
</evidence>
<dbReference type="InterPro" id="IPR022754">
    <property type="entry name" value="DNA_pol_III_gamma-3"/>
</dbReference>
<dbReference type="GO" id="GO:0046872">
    <property type="term" value="F:metal ion binding"/>
    <property type="evidence" value="ECO:0007669"/>
    <property type="project" value="UniProtKB-KW"/>
</dbReference>
<dbReference type="SUPFAM" id="SSF52540">
    <property type="entry name" value="P-loop containing nucleoside triphosphate hydrolases"/>
    <property type="match status" value="1"/>
</dbReference>
<keyword evidence="3 14" id="KW-0808">Transferase</keyword>
<dbReference type="SUPFAM" id="SSF48019">
    <property type="entry name" value="post-AAA+ oligomerization domain-like"/>
    <property type="match status" value="1"/>
</dbReference>
<dbReference type="EC" id="2.7.7.7" evidence="2"/>
<dbReference type="InterPro" id="IPR012763">
    <property type="entry name" value="DNA_pol_III_sug/sutau_N"/>
</dbReference>
<dbReference type="InterPro" id="IPR045085">
    <property type="entry name" value="HLD_clamp_pol_III_gamma_tau"/>
</dbReference>
<dbReference type="InterPro" id="IPR003593">
    <property type="entry name" value="AAA+_ATPase"/>
</dbReference>
<evidence type="ECO:0000313" key="16">
    <source>
        <dbReference type="Proteomes" id="UP000443070"/>
    </source>
</evidence>
<dbReference type="Pfam" id="PF13177">
    <property type="entry name" value="DNA_pol3_delta2"/>
    <property type="match status" value="1"/>
</dbReference>
<dbReference type="InterPro" id="IPR027417">
    <property type="entry name" value="P-loop_NTPase"/>
</dbReference>